<dbReference type="EMBL" id="CP095474">
    <property type="protein sequence ID" value="URN18237.1"/>
    <property type="molecule type" value="Genomic_DNA"/>
</dbReference>
<reference evidence="3" key="1">
    <citation type="submission" date="2022-04" db="EMBL/GenBank/DDBJ databases">
        <title>Systematic whole-genome sequencing reveals an unexpected diversity among actinomycetoma pathogens and provides insights into their antibacterial susceptibilities.</title>
        <authorList>
            <person name="Watson A.K."/>
            <person name="Kepplinger B."/>
            <person name="Bakhiet S.M."/>
            <person name="Mhmoud N.A."/>
            <person name="Chapman J."/>
            <person name="Allenby N."/>
            <person name="Mickiewicz K."/>
            <person name="Goodfellow M."/>
            <person name="Fahal A.H."/>
            <person name="Errington J."/>
        </authorList>
    </citation>
    <scope>NUCLEOTIDE SEQUENCE</scope>
    <source>
        <strain evidence="3">SD 504</strain>
    </source>
</reference>
<name>A0ABY4TH59_9ACTN</name>
<accession>A0ABY4TH59</accession>
<dbReference type="InterPro" id="IPR021708">
    <property type="entry name" value="DUF3291"/>
</dbReference>
<keyword evidence="4" id="KW-1185">Reference proteome</keyword>
<feature type="domain" description="DUF3291" evidence="2">
    <location>
        <begin position="5"/>
        <end position="162"/>
    </location>
</feature>
<dbReference type="Proteomes" id="UP001056383">
    <property type="component" value="Chromosome"/>
</dbReference>
<sequence>MPRVAFTTFAILKQPYGNPEVQEFDDLTPPTFEEAERSPGFVARAKESSGQSHLTNFERDWGRWGAFDVPRFYTGGRTDETDSRASTLSLWEDLDSVFSFVYNGLHRSTLRRRHEWFLKPEWPSYAAWWVSDDTIPTWADACAALEHLHDHGPTPRAFTFRRPFTPDGTPTRLRAMGRGEREHAR</sequence>
<feature type="region of interest" description="Disordered" evidence="1">
    <location>
        <begin position="166"/>
        <end position="185"/>
    </location>
</feature>
<organism evidence="3 4">
    <name type="scientific">Streptomyces sudanensis</name>
    <dbReference type="NCBI Taxonomy" id="436397"/>
    <lineage>
        <taxon>Bacteria</taxon>
        <taxon>Bacillati</taxon>
        <taxon>Actinomycetota</taxon>
        <taxon>Actinomycetes</taxon>
        <taxon>Kitasatosporales</taxon>
        <taxon>Streptomycetaceae</taxon>
        <taxon>Streptomyces</taxon>
    </lineage>
</organism>
<dbReference type="Pfam" id="PF11695">
    <property type="entry name" value="DUF3291"/>
    <property type="match status" value="1"/>
</dbReference>
<evidence type="ECO:0000313" key="4">
    <source>
        <dbReference type="Proteomes" id="UP001056383"/>
    </source>
</evidence>
<dbReference type="RefSeq" id="WP_010469582.1">
    <property type="nucleotide sequence ID" value="NZ_CP095474.1"/>
</dbReference>
<evidence type="ECO:0000259" key="2">
    <source>
        <dbReference type="Pfam" id="PF11695"/>
    </source>
</evidence>
<evidence type="ECO:0000256" key="1">
    <source>
        <dbReference type="SAM" id="MobiDB-lite"/>
    </source>
</evidence>
<evidence type="ECO:0000313" key="3">
    <source>
        <dbReference type="EMBL" id="URN18237.1"/>
    </source>
</evidence>
<proteinExistence type="predicted"/>
<gene>
    <name evidence="3" type="ORF">MW084_22405</name>
</gene>
<protein>
    <submittedName>
        <fullName evidence="3">DUF3291 domain-containing protein</fullName>
    </submittedName>
</protein>